<sequence length="152" mass="15952">MRGHFSERKSEWKPSFLMPMSLSTLRASAPLCHLDTCGNVLFACLLHQILSASGAGAESVSVLPPGAAMVPVSEKGKCLYRECLRCTSAFSPWEEGRSQQGPVSVPTTAGGRSGSGPPLGLCPGCSLCLDHCLPPPGPFLNVTCSKHPSLTL</sequence>
<evidence type="ECO:0000313" key="1">
    <source>
        <dbReference type="EMBL" id="KAF6422669.1"/>
    </source>
</evidence>
<dbReference type="AlphaFoldDB" id="A0A7J8DI38"/>
<keyword evidence="2" id="KW-1185">Reference proteome</keyword>
<evidence type="ECO:0000313" key="2">
    <source>
        <dbReference type="Proteomes" id="UP000593571"/>
    </source>
</evidence>
<reference evidence="1 2" key="1">
    <citation type="journal article" date="2020" name="Nature">
        <title>Six reference-quality genomes reveal evolution of bat adaptations.</title>
        <authorList>
            <person name="Jebb D."/>
            <person name="Huang Z."/>
            <person name="Pippel M."/>
            <person name="Hughes G.M."/>
            <person name="Lavrichenko K."/>
            <person name="Devanna P."/>
            <person name="Winkler S."/>
            <person name="Jermiin L.S."/>
            <person name="Skirmuntt E.C."/>
            <person name="Katzourakis A."/>
            <person name="Burkitt-Gray L."/>
            <person name="Ray D.A."/>
            <person name="Sullivan K.A.M."/>
            <person name="Roscito J.G."/>
            <person name="Kirilenko B.M."/>
            <person name="Davalos L.M."/>
            <person name="Corthals A.P."/>
            <person name="Power M.L."/>
            <person name="Jones G."/>
            <person name="Ransome R.D."/>
            <person name="Dechmann D.K.N."/>
            <person name="Locatelli A.G."/>
            <person name="Puechmaille S.J."/>
            <person name="Fedrigo O."/>
            <person name="Jarvis E.D."/>
            <person name="Hiller M."/>
            <person name="Vernes S.C."/>
            <person name="Myers E.W."/>
            <person name="Teeling E.C."/>
        </authorList>
    </citation>
    <scope>NUCLEOTIDE SEQUENCE [LARGE SCALE GENOMIC DNA]</scope>
    <source>
        <strain evidence="1">MRouAeg1</strain>
        <tissue evidence="1">Muscle</tissue>
    </source>
</reference>
<protein>
    <submittedName>
        <fullName evidence="1">Uncharacterized protein</fullName>
    </submittedName>
</protein>
<gene>
    <name evidence="1" type="ORF">HJG63_008511</name>
</gene>
<accession>A0A7J8DI38</accession>
<organism evidence="1 2">
    <name type="scientific">Rousettus aegyptiacus</name>
    <name type="common">Egyptian fruit bat</name>
    <name type="synonym">Pteropus aegyptiacus</name>
    <dbReference type="NCBI Taxonomy" id="9407"/>
    <lineage>
        <taxon>Eukaryota</taxon>
        <taxon>Metazoa</taxon>
        <taxon>Chordata</taxon>
        <taxon>Craniata</taxon>
        <taxon>Vertebrata</taxon>
        <taxon>Euteleostomi</taxon>
        <taxon>Mammalia</taxon>
        <taxon>Eutheria</taxon>
        <taxon>Laurasiatheria</taxon>
        <taxon>Chiroptera</taxon>
        <taxon>Yinpterochiroptera</taxon>
        <taxon>Pteropodoidea</taxon>
        <taxon>Pteropodidae</taxon>
        <taxon>Rousettinae</taxon>
        <taxon>Rousettus</taxon>
    </lineage>
</organism>
<dbReference type="EMBL" id="JACASE010000012">
    <property type="protein sequence ID" value="KAF6422669.1"/>
    <property type="molecule type" value="Genomic_DNA"/>
</dbReference>
<comment type="caution">
    <text evidence="1">The sequence shown here is derived from an EMBL/GenBank/DDBJ whole genome shotgun (WGS) entry which is preliminary data.</text>
</comment>
<name>A0A7J8DI38_ROUAE</name>
<dbReference type="Proteomes" id="UP000593571">
    <property type="component" value="Unassembled WGS sequence"/>
</dbReference>
<proteinExistence type="predicted"/>